<dbReference type="Gene3D" id="2.40.440.10">
    <property type="entry name" value="L,D-transpeptidase catalytic domain-like"/>
    <property type="match status" value="1"/>
</dbReference>
<protein>
    <submittedName>
        <fullName evidence="9">Peptidoglycan-binding protein</fullName>
    </submittedName>
</protein>
<dbReference type="InterPro" id="IPR038063">
    <property type="entry name" value="Transpep_catalytic_dom"/>
</dbReference>
<evidence type="ECO:0000313" key="9">
    <source>
        <dbReference type="EMBL" id="GGD83156.1"/>
    </source>
</evidence>
<dbReference type="InterPro" id="IPR005490">
    <property type="entry name" value="LD_TPept_cat_dom"/>
</dbReference>
<organism evidence="9 10">
    <name type="scientific">Emticicia aquatilis</name>
    <dbReference type="NCBI Taxonomy" id="1537369"/>
    <lineage>
        <taxon>Bacteria</taxon>
        <taxon>Pseudomonadati</taxon>
        <taxon>Bacteroidota</taxon>
        <taxon>Cytophagia</taxon>
        <taxon>Cytophagales</taxon>
        <taxon>Leadbetterellaceae</taxon>
        <taxon>Emticicia</taxon>
    </lineage>
</organism>
<dbReference type="SUPFAM" id="SSF141523">
    <property type="entry name" value="L,D-transpeptidase catalytic domain-like"/>
    <property type="match status" value="1"/>
</dbReference>
<dbReference type="InterPro" id="IPR002477">
    <property type="entry name" value="Peptidoglycan-bd-like"/>
</dbReference>
<dbReference type="RefSeq" id="WP_229250933.1">
    <property type="nucleotide sequence ID" value="NZ_BMKK01000022.1"/>
</dbReference>
<gene>
    <name evidence="9" type="ORF">GCM10011514_53980</name>
</gene>
<accession>A0A916ZAL8</accession>
<dbReference type="InterPro" id="IPR036366">
    <property type="entry name" value="PGBDSf"/>
</dbReference>
<dbReference type="InterPro" id="IPR045380">
    <property type="entry name" value="LD_TPept_scaffold_dom"/>
</dbReference>
<comment type="similarity">
    <text evidence="2">Belongs to the YkuD family.</text>
</comment>
<evidence type="ECO:0000256" key="5">
    <source>
        <dbReference type="ARBA" id="ARBA00022984"/>
    </source>
</evidence>
<name>A0A916ZAL8_9BACT</name>
<keyword evidence="5 7" id="KW-0573">Peptidoglycan synthesis</keyword>
<dbReference type="GO" id="GO:0071555">
    <property type="term" value="P:cell wall organization"/>
    <property type="evidence" value="ECO:0007669"/>
    <property type="project" value="UniProtKB-UniRule"/>
</dbReference>
<evidence type="ECO:0000256" key="4">
    <source>
        <dbReference type="ARBA" id="ARBA00022960"/>
    </source>
</evidence>
<evidence type="ECO:0000256" key="2">
    <source>
        <dbReference type="ARBA" id="ARBA00005992"/>
    </source>
</evidence>
<dbReference type="GO" id="GO:0004180">
    <property type="term" value="F:carboxypeptidase activity"/>
    <property type="evidence" value="ECO:0007669"/>
    <property type="project" value="UniProtKB-ARBA"/>
</dbReference>
<dbReference type="GO" id="GO:0008360">
    <property type="term" value="P:regulation of cell shape"/>
    <property type="evidence" value="ECO:0007669"/>
    <property type="project" value="UniProtKB-UniRule"/>
</dbReference>
<dbReference type="GO" id="GO:0009252">
    <property type="term" value="P:peptidoglycan biosynthetic process"/>
    <property type="evidence" value="ECO:0007669"/>
    <property type="project" value="UniProtKB-KW"/>
</dbReference>
<dbReference type="PANTHER" id="PTHR41533:SF2">
    <property type="entry name" value="BLR7131 PROTEIN"/>
    <property type="match status" value="1"/>
</dbReference>
<proteinExistence type="inferred from homology"/>
<reference evidence="9" key="2">
    <citation type="submission" date="2020-09" db="EMBL/GenBank/DDBJ databases">
        <authorList>
            <person name="Sun Q."/>
            <person name="Zhou Y."/>
        </authorList>
    </citation>
    <scope>NUCLEOTIDE SEQUENCE</scope>
    <source>
        <strain evidence="9">CGMCC 1.15958</strain>
    </source>
</reference>
<reference evidence="9" key="1">
    <citation type="journal article" date="2014" name="Int. J. Syst. Evol. Microbiol.">
        <title>Complete genome sequence of Corynebacterium casei LMG S-19264T (=DSM 44701T), isolated from a smear-ripened cheese.</title>
        <authorList>
            <consortium name="US DOE Joint Genome Institute (JGI-PGF)"/>
            <person name="Walter F."/>
            <person name="Albersmeier A."/>
            <person name="Kalinowski J."/>
            <person name="Ruckert C."/>
        </authorList>
    </citation>
    <scope>NUCLEOTIDE SEQUENCE</scope>
    <source>
        <strain evidence="9">CGMCC 1.15958</strain>
    </source>
</reference>
<dbReference type="SUPFAM" id="SSF47090">
    <property type="entry name" value="PGBD-like"/>
    <property type="match status" value="1"/>
</dbReference>
<keyword evidence="3" id="KW-0808">Transferase</keyword>
<feature type="domain" description="L,D-TPase catalytic" evidence="8">
    <location>
        <begin position="312"/>
        <end position="490"/>
    </location>
</feature>
<dbReference type="Pfam" id="PF01471">
    <property type="entry name" value="PG_binding_1"/>
    <property type="match status" value="1"/>
</dbReference>
<dbReference type="CDD" id="cd16913">
    <property type="entry name" value="YkuD_like"/>
    <property type="match status" value="1"/>
</dbReference>
<evidence type="ECO:0000256" key="7">
    <source>
        <dbReference type="PROSITE-ProRule" id="PRU01373"/>
    </source>
</evidence>
<comment type="caution">
    <text evidence="9">The sequence shown here is derived from an EMBL/GenBank/DDBJ whole genome shotgun (WGS) entry which is preliminary data.</text>
</comment>
<dbReference type="InterPro" id="IPR036365">
    <property type="entry name" value="PGBD-like_sf"/>
</dbReference>
<dbReference type="InterPro" id="IPR052905">
    <property type="entry name" value="LD-transpeptidase_YkuD-like"/>
</dbReference>
<evidence type="ECO:0000313" key="10">
    <source>
        <dbReference type="Proteomes" id="UP000609064"/>
    </source>
</evidence>
<dbReference type="Proteomes" id="UP000609064">
    <property type="component" value="Unassembled WGS sequence"/>
</dbReference>
<dbReference type="AlphaFoldDB" id="A0A916ZAL8"/>
<feature type="active site" description="Nucleophile" evidence="7">
    <location>
        <position position="462"/>
    </location>
</feature>
<comment type="pathway">
    <text evidence="1 7">Cell wall biogenesis; peptidoglycan biosynthesis.</text>
</comment>
<dbReference type="GO" id="GO:0016740">
    <property type="term" value="F:transferase activity"/>
    <property type="evidence" value="ECO:0007669"/>
    <property type="project" value="UniProtKB-KW"/>
</dbReference>
<keyword evidence="6 7" id="KW-0961">Cell wall biogenesis/degradation</keyword>
<keyword evidence="10" id="KW-1185">Reference proteome</keyword>
<dbReference type="Pfam" id="PF20142">
    <property type="entry name" value="Scaffold"/>
    <property type="match status" value="1"/>
</dbReference>
<dbReference type="EMBL" id="BMKK01000022">
    <property type="protein sequence ID" value="GGD83156.1"/>
    <property type="molecule type" value="Genomic_DNA"/>
</dbReference>
<evidence type="ECO:0000256" key="6">
    <source>
        <dbReference type="ARBA" id="ARBA00023316"/>
    </source>
</evidence>
<sequence length="550" mass="63179">MIALFLINALTGCKDKSKKKVVLADESVYSNENFTDLKVDSLEISSFFKTYNSTDSIKNEVSAFYSRRNFQFAWLNKNGLSHAAPDFYSQLQNYSNDFADSTLNNDILDSLLADAQYNEKEFLKHKDRMHNLELLLTTTFFKFAHRAYGGTTKNPIDLEWFIPRKKKNYQALLDSLVSSKQADRVQEPVNQYYIALKEKLRQYREIQKKGGFPKIITSKKVLALGDKDSSVLNLKNYFLITGDWKEKDTTMLFTDSLASAVKRFQKRMGLAENGKVSTATLAALNVPIEARIRQMMINMERLRWAPVELENDYLMVNIPEFRLHVFENKKLAWDMNVVVGKEASKTSIFRGDLSMVVLNPYWNVPTSIIRNEIMPKLQQGTSYLSRNNMEVLSGNKVIDPSSVNWSKYANSIPPYNFRQKPGNKNSLGKMKFLFPNSYSIYLHDTPSKGLFNESNRAFSHGCIRLAEPRKLALYLLRNNANWSSEKVDEVLETDKENIIKVKPTVPVYIVYFTTWVSSSGQLNFRKDIYDLDEKLSQEIFGQSGGAKSLQ</sequence>
<evidence type="ECO:0000256" key="3">
    <source>
        <dbReference type="ARBA" id="ARBA00022679"/>
    </source>
</evidence>
<dbReference type="Pfam" id="PF03734">
    <property type="entry name" value="YkuD"/>
    <property type="match status" value="1"/>
</dbReference>
<evidence type="ECO:0000259" key="8">
    <source>
        <dbReference type="PROSITE" id="PS52029"/>
    </source>
</evidence>
<dbReference type="Gene3D" id="1.10.101.10">
    <property type="entry name" value="PGBD-like superfamily/PGBD"/>
    <property type="match status" value="1"/>
</dbReference>
<feature type="active site" description="Proton donor/acceptor" evidence="7">
    <location>
        <position position="443"/>
    </location>
</feature>
<evidence type="ECO:0000256" key="1">
    <source>
        <dbReference type="ARBA" id="ARBA00004752"/>
    </source>
</evidence>
<keyword evidence="4 7" id="KW-0133">Cell shape</keyword>
<dbReference type="PANTHER" id="PTHR41533">
    <property type="entry name" value="L,D-TRANSPEPTIDASE HI_1667-RELATED"/>
    <property type="match status" value="1"/>
</dbReference>
<dbReference type="PROSITE" id="PS52029">
    <property type="entry name" value="LD_TPASE"/>
    <property type="match status" value="1"/>
</dbReference>